<reference evidence="1" key="1">
    <citation type="submission" date="2021-01" db="EMBL/GenBank/DDBJ databases">
        <authorList>
            <consortium name="Genoscope - CEA"/>
            <person name="William W."/>
        </authorList>
    </citation>
    <scope>NUCLEOTIDE SEQUENCE</scope>
</reference>
<proteinExistence type="predicted"/>
<gene>
    <name evidence="1" type="ORF">PSON_ATCC_30995.1.T0940050</name>
</gene>
<evidence type="ECO:0000313" key="2">
    <source>
        <dbReference type="Proteomes" id="UP000692954"/>
    </source>
</evidence>
<dbReference type="Proteomes" id="UP000692954">
    <property type="component" value="Unassembled WGS sequence"/>
</dbReference>
<dbReference type="AlphaFoldDB" id="A0A8S1Q363"/>
<keyword evidence="2" id="KW-1185">Reference proteome</keyword>
<dbReference type="OrthoDB" id="10363580at2759"/>
<name>A0A8S1Q363_9CILI</name>
<dbReference type="EMBL" id="CAJJDN010000094">
    <property type="protein sequence ID" value="CAD8109647.1"/>
    <property type="molecule type" value="Genomic_DNA"/>
</dbReference>
<protein>
    <submittedName>
        <fullName evidence="1">Uncharacterized protein</fullName>
    </submittedName>
</protein>
<sequence>MGQSCQQQHHQTIDQSEVQYQLIQIKPISHRDQIKRPIFEIYQINSRIETMDEINELDLDTTKSKKQINCSSQQFQSNFSLGVQQQKLILKNQIKSFGGDISQIFNKKKQKINYRESEQSRIVEIFREQNRNATSFCARNSETSQSPLQQWIKNQSPTYESLKNEMKSIRSINSSNQEQQIPGILREKKVKSKSLYYKRSVRFQC</sequence>
<accession>A0A8S1Q363</accession>
<organism evidence="1 2">
    <name type="scientific">Paramecium sonneborni</name>
    <dbReference type="NCBI Taxonomy" id="65129"/>
    <lineage>
        <taxon>Eukaryota</taxon>
        <taxon>Sar</taxon>
        <taxon>Alveolata</taxon>
        <taxon>Ciliophora</taxon>
        <taxon>Intramacronucleata</taxon>
        <taxon>Oligohymenophorea</taxon>
        <taxon>Peniculida</taxon>
        <taxon>Parameciidae</taxon>
        <taxon>Paramecium</taxon>
    </lineage>
</organism>
<comment type="caution">
    <text evidence="1">The sequence shown here is derived from an EMBL/GenBank/DDBJ whole genome shotgun (WGS) entry which is preliminary data.</text>
</comment>
<evidence type="ECO:0000313" key="1">
    <source>
        <dbReference type="EMBL" id="CAD8109647.1"/>
    </source>
</evidence>